<name>A0A9D1IMI7_9FIRM</name>
<proteinExistence type="predicted"/>
<protein>
    <submittedName>
        <fullName evidence="2">Uncharacterized protein</fullName>
    </submittedName>
</protein>
<comment type="caution">
    <text evidence="2">The sequence shown here is derived from an EMBL/GenBank/DDBJ whole genome shotgun (WGS) entry which is preliminary data.</text>
</comment>
<evidence type="ECO:0000256" key="1">
    <source>
        <dbReference type="SAM" id="Phobius"/>
    </source>
</evidence>
<sequence length="127" mass="14876">MKKQKNKETKKKKGLSRTLKNGAWVFLNIFGVYTFTYKLPYFVVLGFFIISTGFIFFPWLDNLVGLFKTSITTKNKWFIFIVSLFLAAYLITPEETNYIRCILPIGLTIILWIGVIIYRKLKESSKK</sequence>
<dbReference type="AlphaFoldDB" id="A0A9D1IMI7"/>
<organism evidence="2 3">
    <name type="scientific">Candidatus Aphodocola excrementigallinarum</name>
    <dbReference type="NCBI Taxonomy" id="2840670"/>
    <lineage>
        <taxon>Bacteria</taxon>
        <taxon>Bacillati</taxon>
        <taxon>Bacillota</taxon>
        <taxon>Bacilli</taxon>
        <taxon>Candidatus Aphodocola</taxon>
    </lineage>
</organism>
<feature type="transmembrane region" description="Helical" evidence="1">
    <location>
        <begin position="43"/>
        <end position="63"/>
    </location>
</feature>
<reference evidence="2" key="1">
    <citation type="submission" date="2020-10" db="EMBL/GenBank/DDBJ databases">
        <authorList>
            <person name="Gilroy R."/>
        </authorList>
    </citation>
    <scope>NUCLEOTIDE SEQUENCE</scope>
    <source>
        <strain evidence="2">CHK193-30670</strain>
    </source>
</reference>
<keyword evidence="1" id="KW-0472">Membrane</keyword>
<feature type="transmembrane region" description="Helical" evidence="1">
    <location>
        <begin position="97"/>
        <end position="118"/>
    </location>
</feature>
<feature type="transmembrane region" description="Helical" evidence="1">
    <location>
        <begin position="21"/>
        <end position="37"/>
    </location>
</feature>
<keyword evidence="1" id="KW-1133">Transmembrane helix</keyword>
<feature type="transmembrane region" description="Helical" evidence="1">
    <location>
        <begin position="75"/>
        <end position="91"/>
    </location>
</feature>
<reference evidence="2" key="2">
    <citation type="journal article" date="2021" name="PeerJ">
        <title>Extensive microbial diversity within the chicken gut microbiome revealed by metagenomics and culture.</title>
        <authorList>
            <person name="Gilroy R."/>
            <person name="Ravi A."/>
            <person name="Getino M."/>
            <person name="Pursley I."/>
            <person name="Horton D.L."/>
            <person name="Alikhan N.F."/>
            <person name="Baker D."/>
            <person name="Gharbi K."/>
            <person name="Hall N."/>
            <person name="Watson M."/>
            <person name="Adriaenssens E.M."/>
            <person name="Foster-Nyarko E."/>
            <person name="Jarju S."/>
            <person name="Secka A."/>
            <person name="Antonio M."/>
            <person name="Oren A."/>
            <person name="Chaudhuri R.R."/>
            <person name="La Ragione R."/>
            <person name="Hildebrand F."/>
            <person name="Pallen M.J."/>
        </authorList>
    </citation>
    <scope>NUCLEOTIDE SEQUENCE</scope>
    <source>
        <strain evidence="2">CHK193-30670</strain>
    </source>
</reference>
<gene>
    <name evidence="2" type="ORF">IAB68_03710</name>
</gene>
<dbReference type="Proteomes" id="UP000824074">
    <property type="component" value="Unassembled WGS sequence"/>
</dbReference>
<keyword evidence="1" id="KW-0812">Transmembrane</keyword>
<dbReference type="EMBL" id="DVMT01000037">
    <property type="protein sequence ID" value="HIU40385.1"/>
    <property type="molecule type" value="Genomic_DNA"/>
</dbReference>
<accession>A0A9D1IMI7</accession>
<evidence type="ECO:0000313" key="2">
    <source>
        <dbReference type="EMBL" id="HIU40385.1"/>
    </source>
</evidence>
<evidence type="ECO:0000313" key="3">
    <source>
        <dbReference type="Proteomes" id="UP000824074"/>
    </source>
</evidence>